<dbReference type="AlphaFoldDB" id="A0A9N8HM09"/>
<feature type="signal peptide" evidence="1">
    <location>
        <begin position="1"/>
        <end position="21"/>
    </location>
</feature>
<keyword evidence="1" id="KW-0732">Signal</keyword>
<organism evidence="2 3">
    <name type="scientific">Seminavis robusta</name>
    <dbReference type="NCBI Taxonomy" id="568900"/>
    <lineage>
        <taxon>Eukaryota</taxon>
        <taxon>Sar</taxon>
        <taxon>Stramenopiles</taxon>
        <taxon>Ochrophyta</taxon>
        <taxon>Bacillariophyta</taxon>
        <taxon>Bacillariophyceae</taxon>
        <taxon>Bacillariophycidae</taxon>
        <taxon>Naviculales</taxon>
        <taxon>Naviculaceae</taxon>
        <taxon>Seminavis</taxon>
    </lineage>
</organism>
<dbReference type="Proteomes" id="UP001153069">
    <property type="component" value="Unassembled WGS sequence"/>
</dbReference>
<proteinExistence type="predicted"/>
<name>A0A9N8HM09_9STRA</name>
<evidence type="ECO:0000256" key="1">
    <source>
        <dbReference type="SAM" id="SignalP"/>
    </source>
</evidence>
<accession>A0A9N8HM09</accession>
<sequence>MRYLFLLRAVLLPTVLSTVAAANTQEEAHMFLCASNATTASSHRQLTSNQGFFNPNIYYLVEKGESGKYVKATNEPQHTSTIWDNFRKTKAASTNADTRRTNKFFHWRFVYIGDAGNGEGLYEMINRGTGRKAGFQQQGPHIGGPWFVTFTKATGSKRVKIRALTAGPRKFKIFAEYGGGLYAGLDFNSNDYITADSTDQESRVFRFTALTDYIPVDEKGVVPIPLLNTHTSMKQMTRDFVANSITYYTYSQNFHVSTAASIAIIAFNEGFPDNSQAEILKHFAKEMHERTRVMITDSQAEQNVQRASDLITANSENYLRSWANTAKEYFSEATPEIDGIRFDLLGSLEGIIDAMHLAIAEKLIDFEYDASDDVTVAASRDGFPLLKLAVSEALGMILDYMAVKSYVEYMTDPAIGDTGCKMPDDTAS</sequence>
<reference evidence="2" key="1">
    <citation type="submission" date="2020-06" db="EMBL/GenBank/DDBJ databases">
        <authorList>
            <consortium name="Plant Systems Biology data submission"/>
        </authorList>
    </citation>
    <scope>NUCLEOTIDE SEQUENCE</scope>
    <source>
        <strain evidence="2">D6</strain>
    </source>
</reference>
<dbReference type="EMBL" id="CAICTM010001072">
    <property type="protein sequence ID" value="CAB9520103.1"/>
    <property type="molecule type" value="Genomic_DNA"/>
</dbReference>
<protein>
    <submittedName>
        <fullName evidence="2">Uncharacterized protein</fullName>
    </submittedName>
</protein>
<keyword evidence="3" id="KW-1185">Reference proteome</keyword>
<feature type="chain" id="PRO_5040160537" evidence="1">
    <location>
        <begin position="22"/>
        <end position="428"/>
    </location>
</feature>
<evidence type="ECO:0000313" key="2">
    <source>
        <dbReference type="EMBL" id="CAB9520103.1"/>
    </source>
</evidence>
<comment type="caution">
    <text evidence="2">The sequence shown here is derived from an EMBL/GenBank/DDBJ whole genome shotgun (WGS) entry which is preliminary data.</text>
</comment>
<evidence type="ECO:0000313" key="3">
    <source>
        <dbReference type="Proteomes" id="UP001153069"/>
    </source>
</evidence>
<gene>
    <name evidence="2" type="ORF">SEMRO_1074_G238240.1</name>
</gene>